<evidence type="ECO:0000313" key="3">
    <source>
        <dbReference type="EMBL" id="EST26954.1"/>
    </source>
</evidence>
<comment type="caution">
    <text evidence="3">The sequence shown here is derived from an EMBL/GenBank/DDBJ whole genome shotgun (WGS) entry which is preliminary data.</text>
</comment>
<sequence length="125" mass="13793">MNVWQAVAGGGEVGETPQQAAVREAREELGLARPVPLYPLQTTASIPARFFADRGSWPAGTYVVPEHSFAIDLTDVETKTSQEHTDVQWLGWEAAVKILRFDSNRTALGELHERLLADDLPQPVE</sequence>
<dbReference type="PANTHER" id="PTHR21340">
    <property type="entry name" value="DIADENOSINE 5,5-P1,P4-TETRAPHOSPHATE PYROPHOSPHOHYDROLASE MUTT"/>
    <property type="match status" value="1"/>
</dbReference>
<keyword evidence="1" id="KW-0378">Hydrolase</keyword>
<dbReference type="InterPro" id="IPR051325">
    <property type="entry name" value="Nudix_hydrolase_domain"/>
</dbReference>
<dbReference type="PATRIC" id="fig|1352936.5.peg.5433"/>
<name>V6KD78_STRRC</name>
<evidence type="ECO:0000313" key="4">
    <source>
        <dbReference type="Proteomes" id="UP000017984"/>
    </source>
</evidence>
<dbReference type="GO" id="GO:0006167">
    <property type="term" value="P:AMP biosynthetic process"/>
    <property type="evidence" value="ECO:0007669"/>
    <property type="project" value="TreeGrafter"/>
</dbReference>
<protein>
    <recommendedName>
        <fullName evidence="2">Nudix hydrolase domain-containing protein</fullName>
    </recommendedName>
</protein>
<dbReference type="CDD" id="cd04664">
    <property type="entry name" value="NUDIX_DHNTPase_like"/>
    <property type="match status" value="1"/>
</dbReference>
<reference evidence="3 4" key="1">
    <citation type="journal article" date="2014" name="Genome Announc.">
        <title>Draft Genome Sequence of Streptomyces roseochromogenes subsp. oscitans DS 12.976, Producer of the Aminocoumarin Antibiotic Clorobiocin.</title>
        <authorList>
            <person name="Ruckert C."/>
            <person name="Kalinowski J."/>
            <person name="Heide L."/>
            <person name="Apel A.K."/>
        </authorList>
    </citation>
    <scope>NUCLEOTIDE SEQUENCE [LARGE SCALE GENOMIC DNA]</scope>
    <source>
        <strain evidence="3 4">DS 12.976</strain>
    </source>
</reference>
<dbReference type="PROSITE" id="PS51462">
    <property type="entry name" value="NUDIX"/>
    <property type="match status" value="1"/>
</dbReference>
<evidence type="ECO:0000256" key="1">
    <source>
        <dbReference type="ARBA" id="ARBA00022801"/>
    </source>
</evidence>
<dbReference type="STRING" id="1352936.M878_26020"/>
<dbReference type="EMBL" id="AWQX01000218">
    <property type="protein sequence ID" value="EST26954.1"/>
    <property type="molecule type" value="Genomic_DNA"/>
</dbReference>
<dbReference type="PANTHER" id="PTHR21340:SF0">
    <property type="entry name" value="BIS(5'-NUCLEOSYL)-TETRAPHOSPHATASE [ASYMMETRICAL]"/>
    <property type="match status" value="1"/>
</dbReference>
<dbReference type="Gene3D" id="3.90.79.10">
    <property type="entry name" value="Nucleoside Triphosphate Pyrophosphohydrolase"/>
    <property type="match status" value="1"/>
</dbReference>
<dbReference type="Proteomes" id="UP000017984">
    <property type="component" value="Chromosome"/>
</dbReference>
<dbReference type="AlphaFoldDB" id="V6KD78"/>
<gene>
    <name evidence="3" type="ORF">M878_26020</name>
</gene>
<organism evidence="3 4">
    <name type="scientific">Streptomyces roseochromogenus subsp. oscitans DS 12.976</name>
    <dbReference type="NCBI Taxonomy" id="1352936"/>
    <lineage>
        <taxon>Bacteria</taxon>
        <taxon>Bacillati</taxon>
        <taxon>Actinomycetota</taxon>
        <taxon>Actinomycetes</taxon>
        <taxon>Kitasatosporales</taxon>
        <taxon>Streptomycetaceae</taxon>
        <taxon>Streptomyces</taxon>
    </lineage>
</organism>
<feature type="domain" description="Nudix hydrolase" evidence="2">
    <location>
        <begin position="1"/>
        <end position="112"/>
    </location>
</feature>
<dbReference type="GO" id="GO:0006754">
    <property type="term" value="P:ATP biosynthetic process"/>
    <property type="evidence" value="ECO:0007669"/>
    <property type="project" value="TreeGrafter"/>
</dbReference>
<dbReference type="HOGENOM" id="CLU_149142_0_0_11"/>
<dbReference type="InterPro" id="IPR020084">
    <property type="entry name" value="NUDIX_hydrolase_CS"/>
</dbReference>
<dbReference type="Pfam" id="PF00293">
    <property type="entry name" value="NUDIX"/>
    <property type="match status" value="1"/>
</dbReference>
<evidence type="ECO:0000259" key="2">
    <source>
        <dbReference type="PROSITE" id="PS51462"/>
    </source>
</evidence>
<proteinExistence type="predicted"/>
<accession>V6KD78</accession>
<dbReference type="GO" id="GO:0004081">
    <property type="term" value="F:bis(5'-nucleosyl)-tetraphosphatase (asymmetrical) activity"/>
    <property type="evidence" value="ECO:0007669"/>
    <property type="project" value="TreeGrafter"/>
</dbReference>
<keyword evidence="4" id="KW-1185">Reference proteome</keyword>
<dbReference type="InterPro" id="IPR015797">
    <property type="entry name" value="NUDIX_hydrolase-like_dom_sf"/>
</dbReference>
<dbReference type="PROSITE" id="PS00893">
    <property type="entry name" value="NUDIX_BOX"/>
    <property type="match status" value="1"/>
</dbReference>
<dbReference type="InterPro" id="IPR000086">
    <property type="entry name" value="NUDIX_hydrolase_dom"/>
</dbReference>
<dbReference type="SUPFAM" id="SSF55811">
    <property type="entry name" value="Nudix"/>
    <property type="match status" value="1"/>
</dbReference>